<accession>A0A9P9L020</accession>
<gene>
    <name evidence="2" type="ORF">B0J15DRAFT_219579</name>
</gene>
<feature type="region of interest" description="Disordered" evidence="1">
    <location>
        <begin position="44"/>
        <end position="64"/>
    </location>
</feature>
<protein>
    <submittedName>
        <fullName evidence="2">Uncharacterized protein</fullName>
    </submittedName>
</protein>
<dbReference type="OrthoDB" id="10626137at2759"/>
<evidence type="ECO:0000313" key="2">
    <source>
        <dbReference type="EMBL" id="KAH7271572.1"/>
    </source>
</evidence>
<keyword evidence="3" id="KW-1185">Reference proteome</keyword>
<dbReference type="AlphaFoldDB" id="A0A9P9L020"/>
<name>A0A9P9L020_FUSSL</name>
<proteinExistence type="predicted"/>
<dbReference type="Proteomes" id="UP000736672">
    <property type="component" value="Unassembled WGS sequence"/>
</dbReference>
<evidence type="ECO:0000256" key="1">
    <source>
        <dbReference type="SAM" id="MobiDB-lite"/>
    </source>
</evidence>
<evidence type="ECO:0000313" key="3">
    <source>
        <dbReference type="Proteomes" id="UP000736672"/>
    </source>
</evidence>
<dbReference type="EMBL" id="JAGTJS010000004">
    <property type="protein sequence ID" value="KAH7271572.1"/>
    <property type="molecule type" value="Genomic_DNA"/>
</dbReference>
<comment type="caution">
    <text evidence="2">The sequence shown here is derived from an EMBL/GenBank/DDBJ whole genome shotgun (WGS) entry which is preliminary data.</text>
</comment>
<sequence length="745" mass="84118">MTVARQLALALYERVATKKSFLTATQSRPSVDCGIPKHLGDVGDASDANEYDAGASDDGAEEDSIHGVDDTSLWHRTVLKMCKVPEEQAKANESHLVFDFKTLLLDNDYVQDDAKVQARIDFLLRPEIARCYWYSPEVDAAIEAATPGLLEQPVLCDDVQKILDRYRCRWDAFLRANARLALSLTLPEASDLGIATEWYRWTVANARKADRDRIVQRFLHFGNHPLDVQIILGQDCWTEQLFRMLVPVDLSDPAYDGQLFNTSYLGIVQSSGVDPCMEQYYGSATGSGGEASRLSDHERFLCKDSFEMRVLRGQPTSGALYFHEVGVTPGAQHSFHYLFRFPKTQHRAASIHSRLLAFATEHFNIVSTGKLNRCSIRRGGNYIQQSELLMGYFKSQVNLPRREPGQNIGVLNRVLPICQQVVPYFLHIDLADNDLADNHLFDRVYATLETFYLKTSKRKLTYEDIMQLVGELGGSSPDLPGMVQRLRASYEKVLAAHGETYQLPYDDLTIPAVAGVLRYAFSEGFASEPCPANDNDLSFCDVDTTYFDWQKVAIEAQKLLNPNLCYLCTPKAVRDIWVSGSRVGGISRLALILRNAQFLRGRLFRLSSTSLLTNELDSFSGNTDEINFASSARLKPVMRERLRQLCRHQLHEDISGDMTFDDLEVEFEKGVPLLKWISRWGGIRRLVGGLLERVTSKLVDGLRKDRQAYVSEASIRSCFPLMSWIEALLRTFIRVLTLGMVSRKV</sequence>
<organism evidence="2 3">
    <name type="scientific">Fusarium solani</name>
    <name type="common">Filamentous fungus</name>
    <dbReference type="NCBI Taxonomy" id="169388"/>
    <lineage>
        <taxon>Eukaryota</taxon>
        <taxon>Fungi</taxon>
        <taxon>Dikarya</taxon>
        <taxon>Ascomycota</taxon>
        <taxon>Pezizomycotina</taxon>
        <taxon>Sordariomycetes</taxon>
        <taxon>Hypocreomycetidae</taxon>
        <taxon>Hypocreales</taxon>
        <taxon>Nectriaceae</taxon>
        <taxon>Fusarium</taxon>
        <taxon>Fusarium solani species complex</taxon>
    </lineage>
</organism>
<reference evidence="2" key="1">
    <citation type="journal article" date="2021" name="Nat. Commun.">
        <title>Genetic determinants of endophytism in the Arabidopsis root mycobiome.</title>
        <authorList>
            <person name="Mesny F."/>
            <person name="Miyauchi S."/>
            <person name="Thiergart T."/>
            <person name="Pickel B."/>
            <person name="Atanasova L."/>
            <person name="Karlsson M."/>
            <person name="Huettel B."/>
            <person name="Barry K.W."/>
            <person name="Haridas S."/>
            <person name="Chen C."/>
            <person name="Bauer D."/>
            <person name="Andreopoulos W."/>
            <person name="Pangilinan J."/>
            <person name="LaButti K."/>
            <person name="Riley R."/>
            <person name="Lipzen A."/>
            <person name="Clum A."/>
            <person name="Drula E."/>
            <person name="Henrissat B."/>
            <person name="Kohler A."/>
            <person name="Grigoriev I.V."/>
            <person name="Martin F.M."/>
            <person name="Hacquard S."/>
        </authorList>
    </citation>
    <scope>NUCLEOTIDE SEQUENCE</scope>
    <source>
        <strain evidence="2">FSSC 5 MPI-SDFR-AT-0091</strain>
    </source>
</reference>